<protein>
    <submittedName>
        <fullName evidence="3">Uncharacterized protein</fullName>
    </submittedName>
</protein>
<name>A0A5B0MSV8_PUCGR</name>
<evidence type="ECO:0000313" key="3">
    <source>
        <dbReference type="EMBL" id="KAA1080055.1"/>
    </source>
</evidence>
<dbReference type="InterPro" id="IPR003337">
    <property type="entry name" value="Trehalose_PPase"/>
</dbReference>
<dbReference type="InterPro" id="IPR036412">
    <property type="entry name" value="HAD-like_sf"/>
</dbReference>
<feature type="signal peptide" evidence="1">
    <location>
        <begin position="1"/>
        <end position="20"/>
    </location>
</feature>
<keyword evidence="1" id="KW-0732">Signal</keyword>
<organism evidence="3 5">
    <name type="scientific">Puccinia graminis f. sp. tritici</name>
    <dbReference type="NCBI Taxonomy" id="56615"/>
    <lineage>
        <taxon>Eukaryota</taxon>
        <taxon>Fungi</taxon>
        <taxon>Dikarya</taxon>
        <taxon>Basidiomycota</taxon>
        <taxon>Pucciniomycotina</taxon>
        <taxon>Pucciniomycetes</taxon>
        <taxon>Pucciniales</taxon>
        <taxon>Pucciniaceae</taxon>
        <taxon>Puccinia</taxon>
    </lineage>
</organism>
<sequence>MYRLILTALSLLGLSSTVSANGELFIEHADLFGSGVKFHPFAEPWYLQRPVPNYYVNQLQRFALPPAYFPVDNERKRLIVIGGDGDLLSAPWAAQVLGILADNPYNEVWLNSARTLGELRAYRSISMLNIAAEHGSVLLIATSKDKKIVKKVVHDNSPHVIRAVKEMAQGLPMTYHEGENTISYSYQSGAARNVKRAERSLQNYLDENVVEFKVRLDGDEPHYGELKHENAEKGNLLATLIGTGRYHVGFALGDRESDEAMFKALVAMKANGVGTFYPVIFSNTDDKVTSAEYRLRNDQEVYQFFFHLTGQ</sequence>
<dbReference type="EMBL" id="VDEP01000443">
    <property type="protein sequence ID" value="KAA1080055.1"/>
    <property type="molecule type" value="Genomic_DNA"/>
</dbReference>
<evidence type="ECO:0000313" key="5">
    <source>
        <dbReference type="Proteomes" id="UP000325313"/>
    </source>
</evidence>
<evidence type="ECO:0000313" key="2">
    <source>
        <dbReference type="EMBL" id="KAA1065637.1"/>
    </source>
</evidence>
<dbReference type="GO" id="GO:0005992">
    <property type="term" value="P:trehalose biosynthetic process"/>
    <property type="evidence" value="ECO:0007669"/>
    <property type="project" value="InterPro"/>
</dbReference>
<comment type="caution">
    <text evidence="3">The sequence shown here is derived from an EMBL/GenBank/DDBJ whole genome shotgun (WGS) entry which is preliminary data.</text>
</comment>
<dbReference type="Proteomes" id="UP000325313">
    <property type="component" value="Unassembled WGS sequence"/>
</dbReference>
<dbReference type="EMBL" id="VSWC01000196">
    <property type="protein sequence ID" value="KAA1065637.1"/>
    <property type="molecule type" value="Genomic_DNA"/>
</dbReference>
<dbReference type="Pfam" id="PF02358">
    <property type="entry name" value="Trehalose_PPase"/>
    <property type="match status" value="1"/>
</dbReference>
<keyword evidence="4" id="KW-1185">Reference proteome</keyword>
<evidence type="ECO:0000313" key="4">
    <source>
        <dbReference type="Proteomes" id="UP000324748"/>
    </source>
</evidence>
<accession>A0A5B0MSV8</accession>
<reference evidence="4 5" key="1">
    <citation type="submission" date="2019-05" db="EMBL/GenBank/DDBJ databases">
        <title>Emergence of the Ug99 lineage of the wheat stem rust pathogen through somatic hybridization.</title>
        <authorList>
            <person name="Li F."/>
            <person name="Upadhyaya N.M."/>
            <person name="Sperschneider J."/>
            <person name="Matny O."/>
            <person name="Nguyen-Phuc H."/>
            <person name="Mago R."/>
            <person name="Raley C."/>
            <person name="Miller M.E."/>
            <person name="Silverstein K.A.T."/>
            <person name="Henningsen E."/>
            <person name="Hirsch C.D."/>
            <person name="Visser B."/>
            <person name="Pretorius Z.A."/>
            <person name="Steffenson B.J."/>
            <person name="Schwessinger B."/>
            <person name="Dodds P.N."/>
            <person name="Figueroa M."/>
        </authorList>
    </citation>
    <scope>NUCLEOTIDE SEQUENCE [LARGE SCALE GENOMIC DNA]</scope>
    <source>
        <strain evidence="2">21-0</strain>
        <strain evidence="3 5">Ug99</strain>
    </source>
</reference>
<dbReference type="SUPFAM" id="SSF56784">
    <property type="entry name" value="HAD-like"/>
    <property type="match status" value="1"/>
</dbReference>
<dbReference type="Gene3D" id="3.40.50.1000">
    <property type="entry name" value="HAD superfamily/HAD-like"/>
    <property type="match status" value="1"/>
</dbReference>
<dbReference type="InterPro" id="IPR023214">
    <property type="entry name" value="HAD_sf"/>
</dbReference>
<proteinExistence type="predicted"/>
<feature type="chain" id="PRO_5036366179" evidence="1">
    <location>
        <begin position="21"/>
        <end position="311"/>
    </location>
</feature>
<dbReference type="Proteomes" id="UP000324748">
    <property type="component" value="Unassembled WGS sequence"/>
</dbReference>
<gene>
    <name evidence="2" type="ORF">PGT21_005887</name>
    <name evidence="3" type="ORF">PGTUg99_025342</name>
</gene>
<dbReference type="AlphaFoldDB" id="A0A5B0MSV8"/>
<evidence type="ECO:0000256" key="1">
    <source>
        <dbReference type="SAM" id="SignalP"/>
    </source>
</evidence>
<dbReference type="OrthoDB" id="2507394at2759"/>